<feature type="compositionally biased region" description="Basic and acidic residues" evidence="1">
    <location>
        <begin position="596"/>
        <end position="612"/>
    </location>
</feature>
<dbReference type="SMART" id="SM00577">
    <property type="entry name" value="CPDc"/>
    <property type="match status" value="1"/>
</dbReference>
<name>F8P1D7_SERL9</name>
<feature type="region of interest" description="Disordered" evidence="1">
    <location>
        <begin position="523"/>
        <end position="546"/>
    </location>
</feature>
<dbReference type="RefSeq" id="XP_007320206.1">
    <property type="nucleotide sequence ID" value="XM_007320144.1"/>
</dbReference>
<feature type="compositionally biased region" description="Polar residues" evidence="1">
    <location>
        <begin position="495"/>
        <end position="511"/>
    </location>
</feature>
<feature type="region of interest" description="Disordered" evidence="1">
    <location>
        <begin position="594"/>
        <end position="625"/>
    </location>
</feature>
<feature type="compositionally biased region" description="Low complexity" evidence="1">
    <location>
        <begin position="210"/>
        <end position="229"/>
    </location>
</feature>
<dbReference type="OrthoDB" id="1711508at2759"/>
<dbReference type="Pfam" id="PF03031">
    <property type="entry name" value="NIF"/>
    <property type="match status" value="1"/>
</dbReference>
<dbReference type="PANTHER" id="PTHR12210">
    <property type="entry name" value="DULLARD PROTEIN PHOSPHATASE"/>
    <property type="match status" value="1"/>
</dbReference>
<dbReference type="InterPro" id="IPR004274">
    <property type="entry name" value="FCP1_dom"/>
</dbReference>
<dbReference type="Gene3D" id="3.40.50.1000">
    <property type="entry name" value="HAD superfamily/HAD-like"/>
    <property type="match status" value="1"/>
</dbReference>
<dbReference type="PROSITE" id="PS50969">
    <property type="entry name" value="FCP1"/>
    <property type="match status" value="1"/>
</dbReference>
<evidence type="ECO:0000256" key="1">
    <source>
        <dbReference type="SAM" id="MobiDB-lite"/>
    </source>
</evidence>
<proteinExistence type="predicted"/>
<dbReference type="EMBL" id="GL945436">
    <property type="protein sequence ID" value="EGO22966.1"/>
    <property type="molecule type" value="Genomic_DNA"/>
</dbReference>
<evidence type="ECO:0000259" key="2">
    <source>
        <dbReference type="PROSITE" id="PS50969"/>
    </source>
</evidence>
<reference evidence="3" key="1">
    <citation type="submission" date="2011-04" db="EMBL/GenBank/DDBJ databases">
        <title>Evolution of plant cell wall degrading machinery underlies the functional diversity of forest fungi.</title>
        <authorList>
            <consortium name="US DOE Joint Genome Institute (JGI-PGF)"/>
            <person name="Eastwood D.C."/>
            <person name="Floudas D."/>
            <person name="Binder M."/>
            <person name="Majcherczyk A."/>
            <person name="Schneider P."/>
            <person name="Aerts A."/>
            <person name="Asiegbu F.O."/>
            <person name="Baker S.E."/>
            <person name="Barry K."/>
            <person name="Bendiksby M."/>
            <person name="Blumentritt M."/>
            <person name="Coutinho P.M."/>
            <person name="Cullen D."/>
            <person name="Cullen D."/>
            <person name="Gathman A."/>
            <person name="Goodell B."/>
            <person name="Henrissat B."/>
            <person name="Ihrmark K."/>
            <person name="Kauserud H."/>
            <person name="Kohler A."/>
            <person name="LaButti K."/>
            <person name="Lapidus A."/>
            <person name="Lavin J.L."/>
            <person name="Lee Y.-H."/>
            <person name="Lindquist E."/>
            <person name="Lilly W."/>
            <person name="Lucas S."/>
            <person name="Morin E."/>
            <person name="Murat C."/>
            <person name="Oguiza J.A."/>
            <person name="Park J."/>
            <person name="Pisabarro A.G."/>
            <person name="Riley R."/>
            <person name="Rosling A."/>
            <person name="Salamov A."/>
            <person name="Schmidt O."/>
            <person name="Schmutz J."/>
            <person name="Skrede I."/>
            <person name="Stenlid J."/>
            <person name="Wiebenga A."/>
            <person name="Xie X."/>
            <person name="Kues U."/>
            <person name="Hibbett D.S."/>
            <person name="Hoffmeister D."/>
            <person name="Hogberg N."/>
            <person name="Martin F."/>
            <person name="Grigoriev I.V."/>
            <person name="Watkinson S.C."/>
        </authorList>
    </citation>
    <scope>NUCLEOTIDE SEQUENCE</scope>
    <source>
        <strain evidence="3">S7.9</strain>
    </source>
</reference>
<dbReference type="InterPro" id="IPR036412">
    <property type="entry name" value="HAD-like_sf"/>
</dbReference>
<feature type="region of interest" description="Disordered" evidence="1">
    <location>
        <begin position="1"/>
        <end position="21"/>
    </location>
</feature>
<gene>
    <name evidence="3" type="ORF">SERLADRAFT_439732</name>
</gene>
<evidence type="ECO:0000313" key="3">
    <source>
        <dbReference type="EMBL" id="EGO22966.1"/>
    </source>
</evidence>
<dbReference type="InterPro" id="IPR023214">
    <property type="entry name" value="HAD_sf"/>
</dbReference>
<dbReference type="HOGENOM" id="CLU_018875_2_1_1"/>
<protein>
    <recommendedName>
        <fullName evidence="2">FCP1 homology domain-containing protein</fullName>
    </recommendedName>
</protein>
<dbReference type="InterPro" id="IPR050365">
    <property type="entry name" value="TIM50"/>
</dbReference>
<feature type="region of interest" description="Disordered" evidence="1">
    <location>
        <begin position="470"/>
        <end position="511"/>
    </location>
</feature>
<dbReference type="SUPFAM" id="SSF56784">
    <property type="entry name" value="HAD-like"/>
    <property type="match status" value="1"/>
</dbReference>
<feature type="region of interest" description="Disordered" evidence="1">
    <location>
        <begin position="118"/>
        <end position="237"/>
    </location>
</feature>
<dbReference type="Proteomes" id="UP000008064">
    <property type="component" value="Unassembled WGS sequence"/>
</dbReference>
<organism>
    <name type="scientific">Serpula lacrymans var. lacrymans (strain S7.9)</name>
    <name type="common">Dry rot fungus</name>
    <dbReference type="NCBI Taxonomy" id="578457"/>
    <lineage>
        <taxon>Eukaryota</taxon>
        <taxon>Fungi</taxon>
        <taxon>Dikarya</taxon>
        <taxon>Basidiomycota</taxon>
        <taxon>Agaricomycotina</taxon>
        <taxon>Agaricomycetes</taxon>
        <taxon>Agaricomycetidae</taxon>
        <taxon>Boletales</taxon>
        <taxon>Coniophorineae</taxon>
        <taxon>Serpulaceae</taxon>
        <taxon>Serpula</taxon>
    </lineage>
</organism>
<sequence>MSRNSRHDRYQGQRSGESARYRRQDAYWDYDSVEPTHNYQYNPVEPSYNHQFNSYRPSHGHSERYHYASTSASHNHGQDYHRDGDHTQSFAQYYGGMYGQTSQHEEYSRRHDVYIPDSRRYHDTSHSNYSTHNDRRRAHRRRSESPQRNLHTRAQFNSASSPAPAPYVAPPSFRLPPSWPTSGPATPASTPPPSHPSTSAPPTGPRGNRSAPVPSSPSPSYLALSLEPSTSIPHSSDSRKLLILDLNGTLLIRSQHHSKRRVVLPSAAESQSGSQAFLDGNVSSIDPALIPTGPAPRLRAVQPRPYIPTFRAYLFAPETKAWLDTMVWSSAQPHSVVDMVDKCFGKSKAELVAIWDRGSLGLGKDDYFKKTQTTKDLVKPWAKLSSDAALPVVHSALTTLLLDDSPLKARLQPYNHVCIPEYDSKLRGKDLLALEKLSKAKGAKMVGSATHTSLSMEIPQSSSDMLVVPSGTQHELGATNKKKRKNKKQKRAEMESSTPGDSTPAFTDNSRCSSVEVARLLELGDSTTSEEREPSPDESCLPQEEPYDPTLLAVIGVLEALKTQSNVAGWVRSGGLWAGRRQQHTANAEMCIESSTDSHESHSEGLKDHEMGGESGGKKRSKELRTREEITAGAAADILAELSGRASNSDGSPGPQRKVIQTGNDASTVGTMSREDALDVPMSTDALEKVTKLKNESHDPPTMWFEDSLALAYWVTEGRRGLVKLGIEIKHGVEG</sequence>
<feature type="compositionally biased region" description="Polar residues" evidence="1">
    <location>
        <begin position="146"/>
        <end position="157"/>
    </location>
</feature>
<feature type="compositionally biased region" description="Basic residues" evidence="1">
    <location>
        <begin position="480"/>
        <end position="490"/>
    </location>
</feature>
<dbReference type="KEGG" id="sla:SERLADRAFT_439732"/>
<feature type="compositionally biased region" description="Pro residues" evidence="1">
    <location>
        <begin position="163"/>
        <end position="179"/>
    </location>
</feature>
<accession>F8P1D7</accession>
<dbReference type="GeneID" id="18815242"/>
<dbReference type="AlphaFoldDB" id="F8P1D7"/>
<feature type="domain" description="FCP1 homology" evidence="2">
    <location>
        <begin position="235"/>
        <end position="441"/>
    </location>
</feature>